<evidence type="ECO:0000313" key="1">
    <source>
        <dbReference type="EMBL" id="CCM62540.1"/>
    </source>
</evidence>
<name>R4YWW7_9ACTN</name>
<dbReference type="STRING" id="1229780.BN381_130098"/>
<dbReference type="AlphaFoldDB" id="R4YWW7"/>
<evidence type="ECO:0000313" key="2">
    <source>
        <dbReference type="Proteomes" id="UP000018291"/>
    </source>
</evidence>
<dbReference type="EMBL" id="CANL01000005">
    <property type="protein sequence ID" value="CCM62540.1"/>
    <property type="molecule type" value="Genomic_DNA"/>
</dbReference>
<accession>R4YWW7</accession>
<dbReference type="eggNOG" id="COG1373">
    <property type="taxonomic scope" value="Bacteria"/>
</dbReference>
<protein>
    <recommendedName>
        <fullName evidence="3">DUF4143 domain-containing protein</fullName>
    </recommendedName>
</protein>
<gene>
    <name evidence="1" type="ORF">BN381_130098</name>
</gene>
<reference evidence="1 2" key="1">
    <citation type="journal article" date="2013" name="ISME J.">
        <title>Metabolic model for the filamentous 'Candidatus Microthrix parvicella' based on genomic and metagenomic analyses.</title>
        <authorList>
            <person name="Jon McIlroy S."/>
            <person name="Kristiansen R."/>
            <person name="Albertsen M."/>
            <person name="Michael Karst S."/>
            <person name="Rossetti S."/>
            <person name="Lund Nielsen J."/>
            <person name="Tandoi V."/>
            <person name="James Seviour R."/>
            <person name="Nielsen P.H."/>
        </authorList>
    </citation>
    <scope>NUCLEOTIDE SEQUENCE [LARGE SCALE GENOMIC DNA]</scope>
    <source>
        <strain evidence="1 2">RN1</strain>
    </source>
</reference>
<comment type="caution">
    <text evidence="1">The sequence shown here is derived from an EMBL/GenBank/DDBJ whole genome shotgun (WGS) entry which is preliminary data.</text>
</comment>
<evidence type="ECO:0008006" key="3">
    <source>
        <dbReference type="Google" id="ProtNLM"/>
    </source>
</evidence>
<keyword evidence="2" id="KW-1185">Reference proteome</keyword>
<proteinExistence type="predicted"/>
<dbReference type="OrthoDB" id="128089at2"/>
<organism evidence="1 2">
    <name type="scientific">Candidatus Neomicrothrix parvicella RN1</name>
    <dbReference type="NCBI Taxonomy" id="1229780"/>
    <lineage>
        <taxon>Bacteria</taxon>
        <taxon>Bacillati</taxon>
        <taxon>Actinomycetota</taxon>
        <taxon>Acidimicrobiia</taxon>
        <taxon>Acidimicrobiales</taxon>
        <taxon>Microthrixaceae</taxon>
        <taxon>Candidatus Neomicrothrix</taxon>
    </lineage>
</organism>
<sequence>MAQLRPEIATSSRRLRVYHLRRKGGREEIDIVVELPGVELIALEIKASASPKARGARHLRRLRDRFPDRILTGAVLHAGPDIRYLRHQNSGADPFDDMGPDWLPAAYKDPATRLQHVIDQLASTGQMDARLC</sequence>
<dbReference type="HOGENOM" id="CLU_1913256_0_0_11"/>
<dbReference type="Proteomes" id="UP000018291">
    <property type="component" value="Unassembled WGS sequence"/>
</dbReference>